<sequence length="760" mass="86443">MALTTEEETDWFNSDDKPTTSYEQFMAELDNPKTPTQKWIGVYPNLEKNKLKQWIAKTRNEDGQRFVFTVPSSRSGFDIVFLDPSGFAAPKDEFRTHYLMCDFHKEFEDGCKEIYSDRCGRGGSQLSQHRRKHSFERSLPPHCSRKSNTTPNTTLSQLLPQILDIDVFQNERRVISDIIGRYVVASGMSIYESDSPAFKQFVIDLIQFGVAQGREIPLESIPEPISLRVSVDTRADDIMETLRLRVFKSLNTYGSIVLSADYGTQIDGYLILYASCLETFLVQISLRTDLIGLVKVKDADTTDDIYEKIKKAASWLLNEEQLKKCGWMCDGSERLRAVGQKFMSSTACTAHFLQLAAFHGFVSVNTYRPDESQNNDDSDSVADSVEDEEITDSADDADQEEMWLPLSGDFFKRPDPTDFGTSFPSSSELNDCEKAVTLLKTCSKLTRAVRQHPMLCDRLAMKPVIFDATHWMSSCRMLRSIPSVIEELRQLSSDNAEGLLTPKVTGLLNDISSSDLDIQELVKFLEIFESALKSLQTTSIYSHLVLLHLYKLERSIDTLMATSQSKIAKAACNSSLLYLRKKIIDHVSPIYLIATLLCRKYTKMVNLPEETREKAIQCAKSLLPQLFPNWKEKMEHGLGIYQPPAKKQKSNDDDPFAIFEEDNSSTPTLRDLDDFFDDELKRFSYLSSDTPFDEFWRSKEAAESFPLLQKLAFHVYSYPVSTSVCGQKYSSTLKYLLLDSRLKSDHQFMSKLLISKAQSS</sequence>
<organism evidence="3 4">
    <name type="scientific">Diploscapter pachys</name>
    <dbReference type="NCBI Taxonomy" id="2018661"/>
    <lineage>
        <taxon>Eukaryota</taxon>
        <taxon>Metazoa</taxon>
        <taxon>Ecdysozoa</taxon>
        <taxon>Nematoda</taxon>
        <taxon>Chromadorea</taxon>
        <taxon>Rhabditida</taxon>
        <taxon>Rhabditina</taxon>
        <taxon>Rhabditomorpha</taxon>
        <taxon>Rhabditoidea</taxon>
        <taxon>Rhabditidae</taxon>
        <taxon>Diploscapter</taxon>
    </lineage>
</organism>
<dbReference type="Proteomes" id="UP000218231">
    <property type="component" value="Unassembled WGS sequence"/>
</dbReference>
<protein>
    <recommendedName>
        <fullName evidence="2">HAT C-terminal dimerisation domain-containing protein</fullName>
    </recommendedName>
</protein>
<feature type="region of interest" description="Disordered" evidence="1">
    <location>
        <begin position="121"/>
        <end position="150"/>
    </location>
</feature>
<dbReference type="EMBL" id="LIAE01006746">
    <property type="protein sequence ID" value="PAV85707.1"/>
    <property type="molecule type" value="Genomic_DNA"/>
</dbReference>
<keyword evidence="4" id="KW-1185">Reference proteome</keyword>
<proteinExistence type="predicted"/>
<dbReference type="InterPro" id="IPR008906">
    <property type="entry name" value="HATC_C_dom"/>
</dbReference>
<evidence type="ECO:0000313" key="4">
    <source>
        <dbReference type="Proteomes" id="UP000218231"/>
    </source>
</evidence>
<feature type="region of interest" description="Disordered" evidence="1">
    <location>
        <begin position="369"/>
        <end position="398"/>
    </location>
</feature>
<evidence type="ECO:0000313" key="3">
    <source>
        <dbReference type="EMBL" id="PAV85707.1"/>
    </source>
</evidence>
<name>A0A2A2LI28_9BILA</name>
<dbReference type="SUPFAM" id="SSF53098">
    <property type="entry name" value="Ribonuclease H-like"/>
    <property type="match status" value="1"/>
</dbReference>
<dbReference type="Pfam" id="PF05699">
    <property type="entry name" value="Dimer_Tnp_hAT"/>
    <property type="match status" value="1"/>
</dbReference>
<evidence type="ECO:0000259" key="2">
    <source>
        <dbReference type="Pfam" id="PF05699"/>
    </source>
</evidence>
<dbReference type="InterPro" id="IPR012337">
    <property type="entry name" value="RNaseH-like_sf"/>
</dbReference>
<feature type="domain" description="HAT C-terminal dimerisation" evidence="2">
    <location>
        <begin position="677"/>
        <end position="756"/>
    </location>
</feature>
<feature type="compositionally biased region" description="Acidic residues" evidence="1">
    <location>
        <begin position="373"/>
        <end position="398"/>
    </location>
</feature>
<gene>
    <name evidence="3" type="ORF">WR25_24891</name>
</gene>
<dbReference type="PANTHER" id="PTHR37432:SF1">
    <property type="entry name" value="HAT C-TERMINAL DIMERISATION DOMAIN-CONTAINING PROTEIN-RELATED"/>
    <property type="match status" value="1"/>
</dbReference>
<reference evidence="3 4" key="1">
    <citation type="journal article" date="2017" name="Curr. Biol.">
        <title>Genome architecture and evolution of a unichromosomal asexual nematode.</title>
        <authorList>
            <person name="Fradin H."/>
            <person name="Zegar C."/>
            <person name="Gutwein M."/>
            <person name="Lucas J."/>
            <person name="Kovtun M."/>
            <person name="Corcoran D."/>
            <person name="Baugh L.R."/>
            <person name="Kiontke K."/>
            <person name="Gunsalus K."/>
            <person name="Fitch D.H."/>
            <person name="Piano F."/>
        </authorList>
    </citation>
    <scope>NUCLEOTIDE SEQUENCE [LARGE SCALE GENOMIC DNA]</scope>
    <source>
        <strain evidence="3">PF1309</strain>
    </source>
</reference>
<dbReference type="STRING" id="2018661.A0A2A2LI28"/>
<dbReference type="GO" id="GO:0046983">
    <property type="term" value="F:protein dimerization activity"/>
    <property type="evidence" value="ECO:0007669"/>
    <property type="project" value="InterPro"/>
</dbReference>
<dbReference type="AlphaFoldDB" id="A0A2A2LI28"/>
<accession>A0A2A2LI28</accession>
<comment type="caution">
    <text evidence="3">The sequence shown here is derived from an EMBL/GenBank/DDBJ whole genome shotgun (WGS) entry which is preliminary data.</text>
</comment>
<evidence type="ECO:0000256" key="1">
    <source>
        <dbReference type="SAM" id="MobiDB-lite"/>
    </source>
</evidence>
<dbReference type="PANTHER" id="PTHR37432">
    <property type="entry name" value="PROTEIN CBG21304"/>
    <property type="match status" value="1"/>
</dbReference>